<reference evidence="2 3" key="1">
    <citation type="journal article" date="2016" name="Proc. Natl. Acad. Sci. U.S.A.">
        <title>Lipid metabolic changes in an early divergent fungus govern the establishment of a mutualistic symbiosis with endobacteria.</title>
        <authorList>
            <person name="Lastovetsky O.A."/>
            <person name="Gaspar M.L."/>
            <person name="Mondo S.J."/>
            <person name="LaButti K.M."/>
            <person name="Sandor L."/>
            <person name="Grigoriev I.V."/>
            <person name="Henry S.A."/>
            <person name="Pawlowska T.E."/>
        </authorList>
    </citation>
    <scope>NUCLEOTIDE SEQUENCE [LARGE SCALE GENOMIC DNA]</scope>
    <source>
        <strain evidence="2 3">ATCC 11559</strain>
    </source>
</reference>
<name>A0A0A1N0J9_RHIZD</name>
<dbReference type="EMBL" id="KV921391">
    <property type="protein sequence ID" value="ORE16262.1"/>
    <property type="molecule type" value="Genomic_DNA"/>
</dbReference>
<feature type="coiled-coil region" evidence="1">
    <location>
        <begin position="21"/>
        <end position="55"/>
    </location>
</feature>
<sequence length="66" mass="7445">MSPSINNTSEELSIPDSDLDLQTWLKEIEGAEDLMTEVESKADLLQAKIDALLKEVTKQEPEKEKE</sequence>
<dbReference type="VEuPathDB" id="FungiDB:BCV72DRAFT_205012"/>
<evidence type="ECO:0000313" key="2">
    <source>
        <dbReference type="EMBL" id="ORE16262.1"/>
    </source>
</evidence>
<dbReference type="Proteomes" id="UP000242381">
    <property type="component" value="Unassembled WGS sequence"/>
</dbReference>
<evidence type="ECO:0000256" key="1">
    <source>
        <dbReference type="SAM" id="Coils"/>
    </source>
</evidence>
<accession>A0A0A1N0J9</accession>
<dbReference type="AlphaFoldDB" id="A0A0A1N0J9"/>
<evidence type="ECO:0000313" key="3">
    <source>
        <dbReference type="Proteomes" id="UP000242381"/>
    </source>
</evidence>
<organism evidence="2 3">
    <name type="scientific">Rhizopus microsporus</name>
    <dbReference type="NCBI Taxonomy" id="58291"/>
    <lineage>
        <taxon>Eukaryota</taxon>
        <taxon>Fungi</taxon>
        <taxon>Fungi incertae sedis</taxon>
        <taxon>Mucoromycota</taxon>
        <taxon>Mucoromycotina</taxon>
        <taxon>Mucoromycetes</taxon>
        <taxon>Mucorales</taxon>
        <taxon>Mucorineae</taxon>
        <taxon>Rhizopodaceae</taxon>
        <taxon>Rhizopus</taxon>
    </lineage>
</organism>
<gene>
    <name evidence="2" type="ORF">BCV71DRAFT_20190</name>
</gene>
<protein>
    <submittedName>
        <fullName evidence="2">Uncharacterized protein</fullName>
    </submittedName>
</protein>
<dbReference type="OMA" id="MSPSINN"/>
<proteinExistence type="predicted"/>
<keyword evidence="1" id="KW-0175">Coiled coil</keyword>